<keyword evidence="3" id="KW-1185">Reference proteome</keyword>
<sequence length="227" mass="24960">MKSSKDSTTGRWPHSEQMGEENQSRVGKRKTDEKTGRHKSGGIVESGSGLIPWWLPSPNRAPTPSLFLGLNHNFQDEQREDQLINPEIVLHLKLCDAVDVLKNDKSSHCESCKFYLSFFGEGYGILQTMIGSALVALNACLVQAQRFVFRSKSMHSTTAIKSNSMGPAMHADIRFEHLWTIGGLTTNRGSHQGGTRPTSLSKSIGISNRLSETGSFEEVVRAIAATT</sequence>
<feature type="compositionally biased region" description="Polar residues" evidence="1">
    <location>
        <begin position="1"/>
        <end position="10"/>
    </location>
</feature>
<evidence type="ECO:0000256" key="1">
    <source>
        <dbReference type="SAM" id="MobiDB-lite"/>
    </source>
</evidence>
<name>A0A369KEZ1_HYPMA</name>
<reference evidence="2" key="1">
    <citation type="submission" date="2018-04" db="EMBL/GenBank/DDBJ databases">
        <title>Whole genome sequencing of Hypsizygus marmoreus.</title>
        <authorList>
            <person name="Choi I.-G."/>
            <person name="Min B."/>
            <person name="Kim J.-G."/>
            <person name="Kim S."/>
            <person name="Oh Y.-L."/>
            <person name="Kong W.-S."/>
            <person name="Park H."/>
            <person name="Jeong J."/>
            <person name="Song E.-S."/>
        </authorList>
    </citation>
    <scope>NUCLEOTIDE SEQUENCE [LARGE SCALE GENOMIC DNA]</scope>
    <source>
        <strain evidence="2">51987-8</strain>
    </source>
</reference>
<comment type="caution">
    <text evidence="2">The sequence shown here is derived from an EMBL/GenBank/DDBJ whole genome shotgun (WGS) entry which is preliminary data.</text>
</comment>
<protein>
    <submittedName>
        <fullName evidence="2">Uncharacterized protein</fullName>
    </submittedName>
</protein>
<dbReference type="InParanoid" id="A0A369KEZ1"/>
<dbReference type="EMBL" id="LUEZ02000005">
    <property type="protein sequence ID" value="RDB30314.1"/>
    <property type="molecule type" value="Genomic_DNA"/>
</dbReference>
<dbReference type="AlphaFoldDB" id="A0A369KEZ1"/>
<dbReference type="Proteomes" id="UP000076154">
    <property type="component" value="Unassembled WGS sequence"/>
</dbReference>
<accession>A0A369KEZ1</accession>
<feature type="region of interest" description="Disordered" evidence="1">
    <location>
        <begin position="1"/>
        <end position="44"/>
    </location>
</feature>
<organism evidence="2 3">
    <name type="scientific">Hypsizygus marmoreus</name>
    <name type="common">White beech mushroom</name>
    <name type="synonym">Agaricus marmoreus</name>
    <dbReference type="NCBI Taxonomy" id="39966"/>
    <lineage>
        <taxon>Eukaryota</taxon>
        <taxon>Fungi</taxon>
        <taxon>Dikarya</taxon>
        <taxon>Basidiomycota</taxon>
        <taxon>Agaricomycotina</taxon>
        <taxon>Agaricomycetes</taxon>
        <taxon>Agaricomycetidae</taxon>
        <taxon>Agaricales</taxon>
        <taxon>Tricholomatineae</taxon>
        <taxon>Lyophyllaceae</taxon>
        <taxon>Hypsizygus</taxon>
    </lineage>
</organism>
<proteinExistence type="predicted"/>
<gene>
    <name evidence="2" type="ORF">Hypma_007072</name>
</gene>
<evidence type="ECO:0000313" key="3">
    <source>
        <dbReference type="Proteomes" id="UP000076154"/>
    </source>
</evidence>
<evidence type="ECO:0000313" key="2">
    <source>
        <dbReference type="EMBL" id="RDB30314.1"/>
    </source>
</evidence>